<evidence type="ECO:0000313" key="4">
    <source>
        <dbReference type="EMBL" id="MPQ64022.1"/>
    </source>
</evidence>
<dbReference type="PANTHER" id="PTHR30061:SF50">
    <property type="entry name" value="MALTOSE_MALTODEXTRIN-BINDING PERIPLASMIC PROTEIN"/>
    <property type="match status" value="1"/>
</dbReference>
<evidence type="ECO:0000256" key="3">
    <source>
        <dbReference type="ARBA" id="ARBA00022729"/>
    </source>
</evidence>
<evidence type="ECO:0000256" key="1">
    <source>
        <dbReference type="ARBA" id="ARBA00008520"/>
    </source>
</evidence>
<dbReference type="AlphaFoldDB" id="A0A5N7J5R0"/>
<evidence type="ECO:0000256" key="2">
    <source>
        <dbReference type="ARBA" id="ARBA00022448"/>
    </source>
</evidence>
<dbReference type="SUPFAM" id="SSF53850">
    <property type="entry name" value="Periplasmic binding protein-like II"/>
    <property type="match status" value="1"/>
</dbReference>
<evidence type="ECO:0000313" key="5">
    <source>
        <dbReference type="Proteomes" id="UP000342249"/>
    </source>
</evidence>
<dbReference type="GO" id="GO:0042956">
    <property type="term" value="P:maltodextrin transmembrane transport"/>
    <property type="evidence" value="ECO:0007669"/>
    <property type="project" value="TreeGrafter"/>
</dbReference>
<protein>
    <submittedName>
        <fullName evidence="4">Extracellular solute-binding protein</fullName>
    </submittedName>
</protein>
<sequence length="417" mass="47023">MRKSNIFLKNICVVLLILITVFSLSSCKWGSDKKSEDQKKLNIFLDTTDEHSYKVNKFLIDDYKKNNPDVVIKLNDIIGDKSNIMDTINLGTEIDVMFTSRNDFIELSKNGVLSDIDGTYEENDINGRYFNIIGSYGRIGDKHYGIGVVPYSIELFYNKANLQKLKIANPNNLKEWLNVLKQIKGKGLKTPVVLNEDIDASGILFSLIASTGINIHEVEESYDGGEQGYKKLKNMQGVFDEFNLLIKNNGITKDSFELGNEQSVSNFNNGDSPLLMCTSYYNPKLNGNNIGVIKDYDNDSKFGANMPIIINSILSIPVNAKNRDSADAFIQYIYSDETQARLVQKGIITGNKVANKKIAGIGKPMVQHMYKANDNNIPILYNLPKKIKTNVLLTLKRIIDGNYSSKEWEEILKESYK</sequence>
<dbReference type="GO" id="GO:0055052">
    <property type="term" value="C:ATP-binding cassette (ABC) transporter complex, substrate-binding subunit-containing"/>
    <property type="evidence" value="ECO:0007669"/>
    <property type="project" value="TreeGrafter"/>
</dbReference>
<organism evidence="4 5">
    <name type="scientific">Clostridium estertheticum</name>
    <dbReference type="NCBI Taxonomy" id="238834"/>
    <lineage>
        <taxon>Bacteria</taxon>
        <taxon>Bacillati</taxon>
        <taxon>Bacillota</taxon>
        <taxon>Clostridia</taxon>
        <taxon>Eubacteriales</taxon>
        <taxon>Clostridiaceae</taxon>
        <taxon>Clostridium</taxon>
    </lineage>
</organism>
<accession>A0A5N7J5R0</accession>
<dbReference type="EMBL" id="SPSF01000043">
    <property type="protein sequence ID" value="MPQ64022.1"/>
    <property type="molecule type" value="Genomic_DNA"/>
</dbReference>
<dbReference type="GO" id="GO:1901982">
    <property type="term" value="F:maltose binding"/>
    <property type="evidence" value="ECO:0007669"/>
    <property type="project" value="TreeGrafter"/>
</dbReference>
<keyword evidence="3" id="KW-0732">Signal</keyword>
<dbReference type="RefSeq" id="WP_152753401.1">
    <property type="nucleotide sequence ID" value="NZ_SPSE01000044.1"/>
</dbReference>
<dbReference type="Gene3D" id="3.40.190.10">
    <property type="entry name" value="Periplasmic binding protein-like II"/>
    <property type="match status" value="1"/>
</dbReference>
<comment type="similarity">
    <text evidence="1">Belongs to the bacterial solute-binding protein 1 family.</text>
</comment>
<name>A0A5N7J5R0_9CLOT</name>
<keyword evidence="2" id="KW-0813">Transport</keyword>
<dbReference type="Proteomes" id="UP000342249">
    <property type="component" value="Unassembled WGS sequence"/>
</dbReference>
<comment type="caution">
    <text evidence="4">The sequence shown here is derived from an EMBL/GenBank/DDBJ whole genome shotgun (WGS) entry which is preliminary data.</text>
</comment>
<dbReference type="GO" id="GO:0015768">
    <property type="term" value="P:maltose transport"/>
    <property type="evidence" value="ECO:0007669"/>
    <property type="project" value="TreeGrafter"/>
</dbReference>
<proteinExistence type="inferred from homology"/>
<dbReference type="InterPro" id="IPR006059">
    <property type="entry name" value="SBP"/>
</dbReference>
<dbReference type="Pfam" id="PF13416">
    <property type="entry name" value="SBP_bac_8"/>
    <property type="match status" value="1"/>
</dbReference>
<dbReference type="PROSITE" id="PS51257">
    <property type="entry name" value="PROKAR_LIPOPROTEIN"/>
    <property type="match status" value="1"/>
</dbReference>
<gene>
    <name evidence="4" type="ORF">E4V82_18145</name>
</gene>
<reference evidence="4 5" key="1">
    <citation type="journal article" date="2019" name="Lett. Appl. Microbiol.">
        <title>A case of 'blown pack' spoilage of vacuum-packaged pork likely associated with Clostridium estertheticum in Canada.</title>
        <authorList>
            <person name="Zhang P."/>
            <person name="Ward P."/>
            <person name="McMullen L.M."/>
            <person name="Yang X."/>
        </authorList>
    </citation>
    <scope>NUCLEOTIDE SEQUENCE [LARGE SCALE GENOMIC DNA]</scope>
    <source>
        <strain evidence="4 5">MA19</strain>
    </source>
</reference>
<dbReference type="PANTHER" id="PTHR30061">
    <property type="entry name" value="MALTOSE-BINDING PERIPLASMIC PROTEIN"/>
    <property type="match status" value="1"/>
</dbReference>